<dbReference type="PANTHER" id="PTHR34220:SF7">
    <property type="entry name" value="SENSOR HISTIDINE KINASE YPDA"/>
    <property type="match status" value="1"/>
</dbReference>
<gene>
    <name evidence="3" type="ORF">C4F49_02160</name>
</gene>
<protein>
    <submittedName>
        <fullName evidence="3">Histidine kinase</fullName>
    </submittedName>
</protein>
<feature type="transmembrane region" description="Helical" evidence="1">
    <location>
        <begin position="12"/>
        <end position="29"/>
    </location>
</feature>
<feature type="transmembrane region" description="Helical" evidence="1">
    <location>
        <begin position="41"/>
        <end position="62"/>
    </location>
</feature>
<dbReference type="RefSeq" id="WP_196934816.1">
    <property type="nucleotide sequence ID" value="NZ_MU158698.1"/>
</dbReference>
<dbReference type="Gene3D" id="3.30.565.10">
    <property type="entry name" value="Histidine kinase-like ATPase, C-terminal domain"/>
    <property type="match status" value="1"/>
</dbReference>
<dbReference type="PANTHER" id="PTHR34220">
    <property type="entry name" value="SENSOR HISTIDINE KINASE YPDA"/>
    <property type="match status" value="1"/>
</dbReference>
<keyword evidence="1" id="KW-0812">Transmembrane</keyword>
<feature type="domain" description="Signal transduction histidine kinase internal region" evidence="2">
    <location>
        <begin position="161"/>
        <end position="239"/>
    </location>
</feature>
<dbReference type="SUPFAM" id="SSF55874">
    <property type="entry name" value="ATPase domain of HSP90 chaperone/DNA topoisomerase II/histidine kinase"/>
    <property type="match status" value="1"/>
</dbReference>
<evidence type="ECO:0000313" key="4">
    <source>
        <dbReference type="Proteomes" id="UP000616201"/>
    </source>
</evidence>
<evidence type="ECO:0000313" key="3">
    <source>
        <dbReference type="EMBL" id="MBE8712483.1"/>
    </source>
</evidence>
<accession>A0A928YQL4</accession>
<comment type="caution">
    <text evidence="3">The sequence shown here is derived from an EMBL/GenBank/DDBJ whole genome shotgun (WGS) entry which is preliminary data.</text>
</comment>
<evidence type="ECO:0000259" key="2">
    <source>
        <dbReference type="Pfam" id="PF06580"/>
    </source>
</evidence>
<keyword evidence="4" id="KW-1185">Reference proteome</keyword>
<dbReference type="InterPro" id="IPR036890">
    <property type="entry name" value="HATPase_C_sf"/>
</dbReference>
<dbReference type="InterPro" id="IPR050640">
    <property type="entry name" value="Bact_2-comp_sensor_kinase"/>
</dbReference>
<dbReference type="GO" id="GO:0000155">
    <property type="term" value="F:phosphorelay sensor kinase activity"/>
    <property type="evidence" value="ECO:0007669"/>
    <property type="project" value="InterPro"/>
</dbReference>
<keyword evidence="1" id="KW-1133">Transmembrane helix</keyword>
<sequence length="352" mass="41003">MNAVNKNVTNGILMILSFWLIFVFGLLFYPPIYWTFVLPEIFWIKQCMMTLLMAIIFFLNYFYFTPNVLLKRKYLLFSLIIIALTIALLGASFFFESTYNIRRQINVLNNVPTRKLPQFFDGLVTLSSILMIGVSTSFSVFKKLQKQTQESSDLQKQNLNAELSFLKAQINPHFFFNTLNSIYSLSYTDIEKSRSALQTLSRMMRYILYDSSENKTNLMQEIAFINDHISLMRLRLNDNVKIIFINSTLQVDHKIAPMILMPFIENAFKYGVSVNEKAEIIISLQVENNKLSLKVINTRFDQSNSKQPESYGIGLSNTKRRLELIYPGQYELHIDDNGFNKHFKVELTLELV</sequence>
<feature type="transmembrane region" description="Helical" evidence="1">
    <location>
        <begin position="74"/>
        <end position="95"/>
    </location>
</feature>
<feature type="transmembrane region" description="Helical" evidence="1">
    <location>
        <begin position="119"/>
        <end position="141"/>
    </location>
</feature>
<dbReference type="AlphaFoldDB" id="A0A928YQL4"/>
<name>A0A928YQL4_9SPHI</name>
<proteinExistence type="predicted"/>
<dbReference type="InterPro" id="IPR010559">
    <property type="entry name" value="Sig_transdc_His_kin_internal"/>
</dbReference>
<keyword evidence="1" id="KW-0472">Membrane</keyword>
<dbReference type="Pfam" id="PF06580">
    <property type="entry name" value="His_kinase"/>
    <property type="match status" value="1"/>
</dbReference>
<keyword evidence="3" id="KW-0808">Transferase</keyword>
<dbReference type="Proteomes" id="UP000616201">
    <property type="component" value="Unassembled WGS sequence"/>
</dbReference>
<keyword evidence="3" id="KW-0418">Kinase</keyword>
<reference evidence="3" key="1">
    <citation type="submission" date="2018-02" db="EMBL/GenBank/DDBJ databases">
        <authorList>
            <person name="Vasarhelyi B.M."/>
            <person name="Deshmukh S."/>
            <person name="Balint B."/>
            <person name="Kukolya J."/>
        </authorList>
    </citation>
    <scope>NUCLEOTIDE SEQUENCE</scope>
    <source>
        <strain evidence="3">KB22</strain>
    </source>
</reference>
<evidence type="ECO:0000256" key="1">
    <source>
        <dbReference type="SAM" id="Phobius"/>
    </source>
</evidence>
<organism evidence="3 4">
    <name type="scientific">Sphingobacterium hungaricum</name>
    <dbReference type="NCBI Taxonomy" id="2082723"/>
    <lineage>
        <taxon>Bacteria</taxon>
        <taxon>Pseudomonadati</taxon>
        <taxon>Bacteroidota</taxon>
        <taxon>Sphingobacteriia</taxon>
        <taxon>Sphingobacteriales</taxon>
        <taxon>Sphingobacteriaceae</taxon>
        <taxon>Sphingobacterium</taxon>
    </lineage>
</organism>
<dbReference type="EMBL" id="PRDK01000001">
    <property type="protein sequence ID" value="MBE8712483.1"/>
    <property type="molecule type" value="Genomic_DNA"/>
</dbReference>
<dbReference type="GO" id="GO:0016020">
    <property type="term" value="C:membrane"/>
    <property type="evidence" value="ECO:0007669"/>
    <property type="project" value="InterPro"/>
</dbReference>